<evidence type="ECO:0000256" key="4">
    <source>
        <dbReference type="ARBA" id="ARBA00022692"/>
    </source>
</evidence>
<keyword evidence="6 9" id="KW-1133">Transmembrane helix</keyword>
<keyword evidence="7" id="KW-0406">Ion transport</keyword>
<feature type="transmembrane region" description="Helical" evidence="9">
    <location>
        <begin position="19"/>
        <end position="37"/>
    </location>
</feature>
<evidence type="ECO:0000256" key="8">
    <source>
        <dbReference type="ARBA" id="ARBA00023136"/>
    </source>
</evidence>
<feature type="transmembrane region" description="Helical" evidence="9">
    <location>
        <begin position="49"/>
        <end position="66"/>
    </location>
</feature>
<keyword evidence="13" id="KW-1185">Reference proteome</keyword>
<protein>
    <submittedName>
        <fullName evidence="12">Cation transporter</fullName>
    </submittedName>
</protein>
<evidence type="ECO:0000313" key="13">
    <source>
        <dbReference type="Proteomes" id="UP000297693"/>
    </source>
</evidence>
<dbReference type="InterPro" id="IPR002524">
    <property type="entry name" value="Cation_efflux"/>
</dbReference>
<comment type="caution">
    <text evidence="12">The sequence shown here is derived from an EMBL/GenBank/DDBJ whole genome shotgun (WGS) entry which is preliminary data.</text>
</comment>
<dbReference type="OrthoDB" id="9809646at2"/>
<dbReference type="PANTHER" id="PTHR11562:SF17">
    <property type="entry name" value="RE54080P-RELATED"/>
    <property type="match status" value="1"/>
</dbReference>
<dbReference type="GO" id="GO:0005385">
    <property type="term" value="F:zinc ion transmembrane transporter activity"/>
    <property type="evidence" value="ECO:0007669"/>
    <property type="project" value="TreeGrafter"/>
</dbReference>
<feature type="transmembrane region" description="Helical" evidence="9">
    <location>
        <begin position="86"/>
        <end position="105"/>
    </location>
</feature>
<dbReference type="SUPFAM" id="SSF161111">
    <property type="entry name" value="Cation efflux protein transmembrane domain-like"/>
    <property type="match status" value="1"/>
</dbReference>
<dbReference type="InterPro" id="IPR027469">
    <property type="entry name" value="Cation_efflux_TMD_sf"/>
</dbReference>
<feature type="domain" description="Cation efflux protein cytoplasmic" evidence="11">
    <location>
        <begin position="214"/>
        <end position="283"/>
    </location>
</feature>
<keyword evidence="5" id="KW-0862">Zinc</keyword>
<organism evidence="12 13">
    <name type="scientific">Leptospira ognonensis</name>
    <dbReference type="NCBI Taxonomy" id="2484945"/>
    <lineage>
        <taxon>Bacteria</taxon>
        <taxon>Pseudomonadati</taxon>
        <taxon>Spirochaetota</taxon>
        <taxon>Spirochaetia</taxon>
        <taxon>Leptospirales</taxon>
        <taxon>Leptospiraceae</taxon>
        <taxon>Leptospira</taxon>
    </lineage>
</organism>
<dbReference type="Pfam" id="PF16916">
    <property type="entry name" value="ZT_dimer"/>
    <property type="match status" value="1"/>
</dbReference>
<feature type="transmembrane region" description="Helical" evidence="9">
    <location>
        <begin position="117"/>
        <end position="140"/>
    </location>
</feature>
<dbReference type="Pfam" id="PF01545">
    <property type="entry name" value="Cation_efflux"/>
    <property type="match status" value="1"/>
</dbReference>
<dbReference type="InterPro" id="IPR036837">
    <property type="entry name" value="Cation_efflux_CTD_sf"/>
</dbReference>
<keyword evidence="8 9" id="KW-0472">Membrane</keyword>
<dbReference type="InterPro" id="IPR050681">
    <property type="entry name" value="CDF/SLC30A"/>
</dbReference>
<keyword evidence="5" id="KW-0864">Zinc transport</keyword>
<dbReference type="EMBL" id="RQGD01000025">
    <property type="protein sequence ID" value="TGL59205.1"/>
    <property type="molecule type" value="Genomic_DNA"/>
</dbReference>
<dbReference type="InterPro" id="IPR058533">
    <property type="entry name" value="Cation_efflux_TM"/>
</dbReference>
<evidence type="ECO:0000256" key="7">
    <source>
        <dbReference type="ARBA" id="ARBA00023065"/>
    </source>
</evidence>
<evidence type="ECO:0000256" key="9">
    <source>
        <dbReference type="SAM" id="Phobius"/>
    </source>
</evidence>
<dbReference type="NCBIfam" id="TIGR01297">
    <property type="entry name" value="CDF"/>
    <property type="match status" value="1"/>
</dbReference>
<feature type="transmembrane region" description="Helical" evidence="9">
    <location>
        <begin position="152"/>
        <end position="174"/>
    </location>
</feature>
<comment type="subcellular location">
    <subcellularLocation>
        <location evidence="1">Membrane</location>
        <topology evidence="1">Multi-pass membrane protein</topology>
    </subcellularLocation>
</comment>
<evidence type="ECO:0000256" key="1">
    <source>
        <dbReference type="ARBA" id="ARBA00004141"/>
    </source>
</evidence>
<evidence type="ECO:0000259" key="11">
    <source>
        <dbReference type="Pfam" id="PF16916"/>
    </source>
</evidence>
<feature type="domain" description="Cation efflux protein transmembrane" evidence="10">
    <location>
        <begin position="20"/>
        <end position="207"/>
    </location>
</feature>
<keyword evidence="4 9" id="KW-0812">Transmembrane</keyword>
<proteinExistence type="inferred from homology"/>
<feature type="transmembrane region" description="Helical" evidence="9">
    <location>
        <begin position="180"/>
        <end position="202"/>
    </location>
</feature>
<evidence type="ECO:0000256" key="6">
    <source>
        <dbReference type="ARBA" id="ARBA00022989"/>
    </source>
</evidence>
<comment type="similarity">
    <text evidence="2">Belongs to the cation diffusion facilitator (CDF) transporter (TC 2.A.4) family. SLC30A subfamily.</text>
</comment>
<dbReference type="PANTHER" id="PTHR11562">
    <property type="entry name" value="CATION EFFLUX PROTEIN/ ZINC TRANSPORTER"/>
    <property type="match status" value="1"/>
</dbReference>
<gene>
    <name evidence="12" type="ORF">EHQ58_09865</name>
</gene>
<dbReference type="AlphaFoldDB" id="A0A4V3JRA0"/>
<dbReference type="GO" id="GO:0005886">
    <property type="term" value="C:plasma membrane"/>
    <property type="evidence" value="ECO:0007669"/>
    <property type="project" value="TreeGrafter"/>
</dbReference>
<name>A0A4V3JRA0_9LEPT</name>
<dbReference type="Proteomes" id="UP000297693">
    <property type="component" value="Unassembled WGS sequence"/>
</dbReference>
<reference evidence="12" key="1">
    <citation type="journal article" date="2019" name="PLoS Negl. Trop. Dis.">
        <title>Revisiting the worldwide diversity of Leptospira species in the environment.</title>
        <authorList>
            <person name="Vincent A.T."/>
            <person name="Schiettekatte O."/>
            <person name="Bourhy P."/>
            <person name="Veyrier F.J."/>
            <person name="Picardeau M."/>
        </authorList>
    </citation>
    <scope>NUCLEOTIDE SEQUENCE [LARGE SCALE GENOMIC DNA]</scope>
    <source>
        <strain evidence="12">201702476</strain>
    </source>
</reference>
<evidence type="ECO:0000256" key="5">
    <source>
        <dbReference type="ARBA" id="ARBA00022906"/>
    </source>
</evidence>
<evidence type="ECO:0000256" key="3">
    <source>
        <dbReference type="ARBA" id="ARBA00022448"/>
    </source>
</evidence>
<evidence type="ECO:0000256" key="2">
    <source>
        <dbReference type="ARBA" id="ARBA00008873"/>
    </source>
</evidence>
<dbReference type="SUPFAM" id="SSF160240">
    <property type="entry name" value="Cation efflux protein cytoplasmic domain-like"/>
    <property type="match status" value="1"/>
</dbReference>
<dbReference type="InterPro" id="IPR027470">
    <property type="entry name" value="Cation_efflux_CTD"/>
</dbReference>
<keyword evidence="3" id="KW-0813">Transport</keyword>
<evidence type="ECO:0000313" key="12">
    <source>
        <dbReference type="EMBL" id="TGL59205.1"/>
    </source>
</evidence>
<dbReference type="RefSeq" id="WP_135623731.1">
    <property type="nucleotide sequence ID" value="NZ_RQGD01000025.1"/>
</dbReference>
<evidence type="ECO:0000259" key="10">
    <source>
        <dbReference type="Pfam" id="PF01545"/>
    </source>
</evidence>
<accession>A0A4V3JRA0</accession>
<sequence>MTHAHNHQKESEKILNRSFIAGICLNLVYVIIETIYGFTENSTSLLSDAVHNIGDISGLLLAFLAFKLVKVKSSSKFTYGFKKGSILASFVNSILLAFAIGAIAWEGIQKIAEPKQISGLVVIYVASVGVGINFVSAILFKKEKDHDLNVKAAYLHLLIDALVSLGVVLSGILIYYFDLYIMDGITAIVVAMVVLYSSVSLFKDSLIAILDGIPESVNLAEIKNIILNVTGVKGVHHVHIWGLSTSEIALTSHILISDLTQIPRIKNSIKQQLKECYIQHCTLEFEIDSEVCAEATKVGIIPHPNQ</sequence>
<dbReference type="Gene3D" id="1.20.1510.10">
    <property type="entry name" value="Cation efflux protein transmembrane domain"/>
    <property type="match status" value="1"/>
</dbReference>